<evidence type="ECO:0000313" key="2">
    <source>
        <dbReference type="Proteomes" id="UP001638015"/>
    </source>
</evidence>
<keyword evidence="2" id="KW-1185">Reference proteome</keyword>
<dbReference type="RefSeq" id="WP_410032851.1">
    <property type="nucleotide sequence ID" value="NZ_JBGMEH010000006.1"/>
</dbReference>
<dbReference type="Proteomes" id="UP001638015">
    <property type="component" value="Unassembled WGS sequence"/>
</dbReference>
<protein>
    <submittedName>
        <fullName evidence="1">Phage coat protein</fullName>
    </submittedName>
</protein>
<reference evidence="1 2" key="1">
    <citation type="journal article" date="2025" name="Anaerobe">
        <title>Description of Anaerococcus kampingiae sp. nov., Anaerococcus groningensis sp. nov., Anaerococcus martiniensis sp. nov., and Anaerococcus cruorum sp. nov., isolated from human clinical specimens.</title>
        <authorList>
            <person name="Boiten K.E."/>
            <person name="Meijer J."/>
            <person name="van Wezel E.M."/>
            <person name="Veloo A.C.M."/>
        </authorList>
    </citation>
    <scope>NUCLEOTIDE SEQUENCE [LARGE SCALE GENOMIC DNA]</scope>
    <source>
        <strain evidence="1 2">ENR1039</strain>
    </source>
</reference>
<comment type="caution">
    <text evidence="1">The sequence shown here is derived from an EMBL/GenBank/DDBJ whole genome shotgun (WGS) entry which is preliminary data.</text>
</comment>
<name>A0ABW9MW93_9FIRM</name>
<organism evidence="1 2">
    <name type="scientific">Anaerococcus cruorum</name>
    <dbReference type="NCBI Taxonomy" id="3115617"/>
    <lineage>
        <taxon>Bacteria</taxon>
        <taxon>Bacillati</taxon>
        <taxon>Bacillota</taxon>
        <taxon>Tissierellia</taxon>
        <taxon>Tissierellales</taxon>
        <taxon>Peptoniphilaceae</taxon>
        <taxon>Anaerococcus</taxon>
    </lineage>
</organism>
<proteinExistence type="predicted"/>
<gene>
    <name evidence="1" type="ORF">ACCQ40_04865</name>
</gene>
<evidence type="ECO:0000313" key="1">
    <source>
        <dbReference type="EMBL" id="MFO3716117.1"/>
    </source>
</evidence>
<keyword evidence="1" id="KW-0167">Capsid protein</keyword>
<dbReference type="EMBL" id="JBGMEH010000006">
    <property type="protein sequence ID" value="MFO3716117.1"/>
    <property type="molecule type" value="Genomic_DNA"/>
</dbReference>
<accession>A0ABW9MW93</accession>
<sequence length="362" mass="39818">MAETNKVGIFDKTVFNPAVFEQYVDIIERERTNELLNSDAIVKRDDLKARMQDQVGGNIIVTPISGLLTGDADNYDGQTDIKADSTTTMYQKRVVIGRAHGWTEKDFAFDITGGHDPMRSVANQILDWWADLKQDSLLAILEGIFKMSKAKDKKFVESHTYEDNVFGQVTLNNALQKAFKAHKGNFAAAIMNSAVATQLENLQLIQYAKYTDARGIERPMALANLNGRPIIIDDSLPVNGDKYTSYILGKGAFEYTDAGAKVPYETDRNPARNGGEDTLYTRDRWCFAPRGISFTENSMASLSPIDSELAKGENWEVVSDVDGNTFPLSQIPIARVITGVGDLTGADVEINAENVNVEGAGA</sequence>
<keyword evidence="1" id="KW-0946">Virion</keyword>